<dbReference type="OrthoDB" id="435258at2759"/>
<dbReference type="Proteomes" id="UP001152797">
    <property type="component" value="Unassembled WGS sequence"/>
</dbReference>
<dbReference type="PANTHER" id="PTHR30246:SF1">
    <property type="entry name" value="2-DEHYDRO-3-DEOXY-6-PHOSPHOGALACTONATE ALDOLASE-RELATED"/>
    <property type="match status" value="1"/>
</dbReference>
<dbReference type="Gene3D" id="3.20.20.70">
    <property type="entry name" value="Aldolase class I"/>
    <property type="match status" value="1"/>
</dbReference>
<comment type="subunit">
    <text evidence="3">Homotrimer.</text>
</comment>
<dbReference type="GO" id="GO:0016301">
    <property type="term" value="F:kinase activity"/>
    <property type="evidence" value="ECO:0007669"/>
    <property type="project" value="UniProtKB-KW"/>
</dbReference>
<evidence type="ECO:0000313" key="9">
    <source>
        <dbReference type="Proteomes" id="UP001152797"/>
    </source>
</evidence>
<comment type="caution">
    <text evidence="7">The sequence shown here is derived from an EMBL/GenBank/DDBJ whole genome shotgun (WGS) entry which is preliminary data.</text>
</comment>
<dbReference type="InterPro" id="IPR011611">
    <property type="entry name" value="PfkB_dom"/>
</dbReference>
<dbReference type="Pfam" id="PF00294">
    <property type="entry name" value="PfkB"/>
    <property type="match status" value="1"/>
</dbReference>
<dbReference type="EMBL" id="CAMXCT030001147">
    <property type="protein sequence ID" value="CAL4774564.1"/>
    <property type="molecule type" value="Genomic_DNA"/>
</dbReference>
<dbReference type="EMBL" id="CAMXCT020001147">
    <property type="protein sequence ID" value="CAL1140627.1"/>
    <property type="molecule type" value="Genomic_DNA"/>
</dbReference>
<evidence type="ECO:0000256" key="2">
    <source>
        <dbReference type="ARBA" id="ARBA00006906"/>
    </source>
</evidence>
<dbReference type="AlphaFoldDB" id="A0A9P1C9S2"/>
<evidence type="ECO:0000259" key="6">
    <source>
        <dbReference type="Pfam" id="PF00294"/>
    </source>
</evidence>
<dbReference type="CDD" id="cd00452">
    <property type="entry name" value="KDPG_aldolase"/>
    <property type="match status" value="1"/>
</dbReference>
<gene>
    <name evidence="7" type="ORF">C1SCF055_LOCUS14540</name>
</gene>
<evidence type="ECO:0000313" key="8">
    <source>
        <dbReference type="EMBL" id="CAL4774564.1"/>
    </source>
</evidence>
<name>A0A9P1C9S2_9DINO</name>
<evidence type="ECO:0000313" key="7">
    <source>
        <dbReference type="EMBL" id="CAI3987252.1"/>
    </source>
</evidence>
<dbReference type="GO" id="GO:0016829">
    <property type="term" value="F:lyase activity"/>
    <property type="evidence" value="ECO:0007669"/>
    <property type="project" value="UniProtKB-KW"/>
</dbReference>
<evidence type="ECO:0000256" key="3">
    <source>
        <dbReference type="ARBA" id="ARBA00011233"/>
    </source>
</evidence>
<dbReference type="InterPro" id="IPR000887">
    <property type="entry name" value="Aldlse_KDPG_KHG"/>
</dbReference>
<dbReference type="InterPro" id="IPR029056">
    <property type="entry name" value="Ribokinase-like"/>
</dbReference>
<evidence type="ECO:0000256" key="1">
    <source>
        <dbReference type="ARBA" id="ARBA00004761"/>
    </source>
</evidence>
<reference evidence="7" key="1">
    <citation type="submission" date="2022-10" db="EMBL/GenBank/DDBJ databases">
        <authorList>
            <person name="Chen Y."/>
            <person name="Dougan E. K."/>
            <person name="Chan C."/>
            <person name="Rhodes N."/>
            <person name="Thang M."/>
        </authorList>
    </citation>
    <scope>NUCLEOTIDE SEQUENCE</scope>
</reference>
<keyword evidence="4" id="KW-0456">Lyase</keyword>
<sequence length="613" mass="66392">MVAMEPVRKKAKTSIDFCVVTFGEAMIRFQPLEHTKPQLPQKFLRSVGGDELNVAVALSLLGVKSKWVSVVPKGPLGQAVMSCSEISPLLHISGLTNVEGDLGIFTVLPESKSVHYQRSFSAFARCADQLRWPVELGDASTASWFHVSGITPLLGDPAKKSWLAALQQARHLGLPTSLDLNWRKQLGTLSDLWSIVMPVLDTLELLILSVDQLQGLAELLGTDLSAADDDAFFAVMSRLQQKVKCRRVAMCRKTRDEGIQCRWSLMVEADIQCKSAPIYHVPKDECGGGSAWAAGIIIALQDEPQQSQQLIKALRHADLVAALCQNTEGDFSHVTVADLRAAEASIAAGTGEWGVWETKPHHSQLSQLSHVPKSPKSLPSTSIEVTLEKMKKASLLAIFRVKGSAQVAIDRGVELAQMGVKAMEVTIDSPDWKEILSGLRERLDSDVLLGIGTVMDDTVSEVAVAQSLGASFALSPIDPIGFIDVCKSLGVLAVPSAFTSNECWSMHRRGARLIKLFHAGLTSPMILKHMLDIKPLGDHLNILPSGSVSPKNASGWLKAGAVVVGMGSNLVGKDISLKPGTPEFDAAVEDWKNTGRPTVEKLIKEIKEIKEPR</sequence>
<dbReference type="Pfam" id="PF01081">
    <property type="entry name" value="Aldolase"/>
    <property type="match status" value="1"/>
</dbReference>
<keyword evidence="9" id="KW-1185">Reference proteome</keyword>
<evidence type="ECO:0000256" key="4">
    <source>
        <dbReference type="ARBA" id="ARBA00023239"/>
    </source>
</evidence>
<dbReference type="PANTHER" id="PTHR30246">
    <property type="entry name" value="2-KETO-3-DEOXY-6-PHOSPHOGLUCONATE ALDOLASE"/>
    <property type="match status" value="1"/>
</dbReference>
<protein>
    <submittedName>
        <fullName evidence="8">Carbohydrate kinase PfkB domain-containing protein</fullName>
    </submittedName>
</protein>
<keyword evidence="5" id="KW-0119">Carbohydrate metabolism</keyword>
<comment type="pathway">
    <text evidence="1">Carbohydrate acid metabolism.</text>
</comment>
<evidence type="ECO:0000256" key="5">
    <source>
        <dbReference type="ARBA" id="ARBA00023277"/>
    </source>
</evidence>
<accession>A0A9P1C9S2</accession>
<dbReference type="InterPro" id="IPR013785">
    <property type="entry name" value="Aldolase_TIM"/>
</dbReference>
<dbReference type="SUPFAM" id="SSF53613">
    <property type="entry name" value="Ribokinase-like"/>
    <property type="match status" value="1"/>
</dbReference>
<proteinExistence type="inferred from homology"/>
<reference evidence="8 9" key="2">
    <citation type="submission" date="2024-05" db="EMBL/GenBank/DDBJ databases">
        <authorList>
            <person name="Chen Y."/>
            <person name="Shah S."/>
            <person name="Dougan E. K."/>
            <person name="Thang M."/>
            <person name="Chan C."/>
        </authorList>
    </citation>
    <scope>NUCLEOTIDE SEQUENCE [LARGE SCALE GENOMIC DNA]</scope>
</reference>
<organism evidence="7">
    <name type="scientific">Cladocopium goreaui</name>
    <dbReference type="NCBI Taxonomy" id="2562237"/>
    <lineage>
        <taxon>Eukaryota</taxon>
        <taxon>Sar</taxon>
        <taxon>Alveolata</taxon>
        <taxon>Dinophyceae</taxon>
        <taxon>Suessiales</taxon>
        <taxon>Symbiodiniaceae</taxon>
        <taxon>Cladocopium</taxon>
    </lineage>
</organism>
<dbReference type="SUPFAM" id="SSF51569">
    <property type="entry name" value="Aldolase"/>
    <property type="match status" value="1"/>
</dbReference>
<dbReference type="Gene3D" id="3.40.1190.20">
    <property type="match status" value="1"/>
</dbReference>
<keyword evidence="8" id="KW-0808">Transferase</keyword>
<dbReference type="EMBL" id="CAMXCT010001147">
    <property type="protein sequence ID" value="CAI3987252.1"/>
    <property type="molecule type" value="Genomic_DNA"/>
</dbReference>
<keyword evidence="8" id="KW-0418">Kinase</keyword>
<comment type="similarity">
    <text evidence="2">Belongs to the KHG/KDPG aldolase family.</text>
</comment>
<feature type="domain" description="Carbohydrate kinase PfkB" evidence="6">
    <location>
        <begin position="19"/>
        <end position="187"/>
    </location>
</feature>